<keyword evidence="2" id="KW-1185">Reference proteome</keyword>
<dbReference type="AlphaFoldDB" id="A0AAE1A9M8"/>
<dbReference type="Proteomes" id="UP001283361">
    <property type="component" value="Unassembled WGS sequence"/>
</dbReference>
<reference evidence="1" key="1">
    <citation type="journal article" date="2023" name="G3 (Bethesda)">
        <title>A reference genome for the long-term kleptoplast-retaining sea slug Elysia crispata morphotype clarki.</title>
        <authorList>
            <person name="Eastman K.E."/>
            <person name="Pendleton A.L."/>
            <person name="Shaikh M.A."/>
            <person name="Suttiyut T."/>
            <person name="Ogas R."/>
            <person name="Tomko P."/>
            <person name="Gavelis G."/>
            <person name="Widhalm J.R."/>
            <person name="Wisecaver J.H."/>
        </authorList>
    </citation>
    <scope>NUCLEOTIDE SEQUENCE</scope>
    <source>
        <strain evidence="1">ECLA1</strain>
    </source>
</reference>
<proteinExistence type="predicted"/>
<accession>A0AAE1A9M8</accession>
<evidence type="ECO:0000313" key="1">
    <source>
        <dbReference type="EMBL" id="KAK3783543.1"/>
    </source>
</evidence>
<evidence type="ECO:0000313" key="2">
    <source>
        <dbReference type="Proteomes" id="UP001283361"/>
    </source>
</evidence>
<name>A0AAE1A9M8_9GAST</name>
<comment type="caution">
    <text evidence="1">The sequence shown here is derived from an EMBL/GenBank/DDBJ whole genome shotgun (WGS) entry which is preliminary data.</text>
</comment>
<gene>
    <name evidence="1" type="ORF">RRG08_019476</name>
</gene>
<organism evidence="1 2">
    <name type="scientific">Elysia crispata</name>
    <name type="common">lettuce slug</name>
    <dbReference type="NCBI Taxonomy" id="231223"/>
    <lineage>
        <taxon>Eukaryota</taxon>
        <taxon>Metazoa</taxon>
        <taxon>Spiralia</taxon>
        <taxon>Lophotrochozoa</taxon>
        <taxon>Mollusca</taxon>
        <taxon>Gastropoda</taxon>
        <taxon>Heterobranchia</taxon>
        <taxon>Euthyneura</taxon>
        <taxon>Panpulmonata</taxon>
        <taxon>Sacoglossa</taxon>
        <taxon>Placobranchoidea</taxon>
        <taxon>Plakobranchidae</taxon>
        <taxon>Elysia</taxon>
    </lineage>
</organism>
<dbReference type="EMBL" id="JAWDGP010002396">
    <property type="protein sequence ID" value="KAK3783543.1"/>
    <property type="molecule type" value="Genomic_DNA"/>
</dbReference>
<sequence length="106" mass="11170">MPLLGGRHTTTQCQVPIFFMTASSVGEGEKLRVPHNNSIPLARVNLCRGHITGGDEATTTGVTAALSGRVVWTGGKLDYITREGLVISRATLNGNSSSAKTKTSED</sequence>
<protein>
    <submittedName>
        <fullName evidence="1">Uncharacterized protein</fullName>
    </submittedName>
</protein>